<gene>
    <name evidence="2" type="ORF">Zmor_025168</name>
</gene>
<organism evidence="2 3">
    <name type="scientific">Zophobas morio</name>
    <dbReference type="NCBI Taxonomy" id="2755281"/>
    <lineage>
        <taxon>Eukaryota</taxon>
        <taxon>Metazoa</taxon>
        <taxon>Ecdysozoa</taxon>
        <taxon>Arthropoda</taxon>
        <taxon>Hexapoda</taxon>
        <taxon>Insecta</taxon>
        <taxon>Pterygota</taxon>
        <taxon>Neoptera</taxon>
        <taxon>Endopterygota</taxon>
        <taxon>Coleoptera</taxon>
        <taxon>Polyphaga</taxon>
        <taxon>Cucujiformia</taxon>
        <taxon>Tenebrionidae</taxon>
        <taxon>Zophobas</taxon>
    </lineage>
</organism>
<dbReference type="SUPFAM" id="SSF81321">
    <property type="entry name" value="Family A G protein-coupled receptor-like"/>
    <property type="match status" value="1"/>
</dbReference>
<feature type="transmembrane region" description="Helical" evidence="1">
    <location>
        <begin position="208"/>
        <end position="230"/>
    </location>
</feature>
<feature type="transmembrane region" description="Helical" evidence="1">
    <location>
        <begin position="173"/>
        <end position="196"/>
    </location>
</feature>
<comment type="caution">
    <text evidence="2">The sequence shown here is derived from an EMBL/GenBank/DDBJ whole genome shotgun (WGS) entry which is preliminary data.</text>
</comment>
<keyword evidence="3" id="KW-1185">Reference proteome</keyword>
<feature type="transmembrane region" description="Helical" evidence="1">
    <location>
        <begin position="62"/>
        <end position="85"/>
    </location>
</feature>
<protein>
    <recommendedName>
        <fullName evidence="4">G-protein coupled receptors family 1 profile domain-containing protein</fullName>
    </recommendedName>
</protein>
<dbReference type="Proteomes" id="UP001168821">
    <property type="component" value="Unassembled WGS sequence"/>
</dbReference>
<dbReference type="EMBL" id="JALNTZ010000008">
    <property type="protein sequence ID" value="KAJ3642374.1"/>
    <property type="molecule type" value="Genomic_DNA"/>
</dbReference>
<accession>A0AA38HW67</accession>
<feature type="transmembrane region" description="Helical" evidence="1">
    <location>
        <begin position="146"/>
        <end position="167"/>
    </location>
</feature>
<evidence type="ECO:0000313" key="2">
    <source>
        <dbReference type="EMBL" id="KAJ3642374.1"/>
    </source>
</evidence>
<dbReference type="Gene3D" id="1.20.1070.10">
    <property type="entry name" value="Rhodopsin 7-helix transmembrane proteins"/>
    <property type="match status" value="1"/>
</dbReference>
<evidence type="ECO:0008006" key="4">
    <source>
        <dbReference type="Google" id="ProtNLM"/>
    </source>
</evidence>
<sequence>MDEFADYNRSVVNTTFVGDFSPWFITGQVLKILVAMLVMTCDVMVMYATVGLKKADVKYFHLMNWSLVDFLRCVISPHVLFLVVVNPNSEEDEGFYQNLICWVLQAESATILIISVTVFLLTVDWIIEVCTPWLQTYKNKAVVIKIVFYVFAGLYFWYASMFCLSNWRQIHHTSVLIVLKLLTLFILLLYVCYSICKKIRHVTLKFDFRIILPTVFVLSWLPTLIVNLLVDISSDHKLIIGYYFFAECFSLVNAIVNVYVLFKCEEEFKPKFVDFVKCNCQCR</sequence>
<proteinExistence type="predicted"/>
<evidence type="ECO:0000256" key="1">
    <source>
        <dbReference type="SAM" id="Phobius"/>
    </source>
</evidence>
<feature type="transmembrane region" description="Helical" evidence="1">
    <location>
        <begin position="29"/>
        <end position="50"/>
    </location>
</feature>
<reference evidence="2" key="1">
    <citation type="journal article" date="2023" name="G3 (Bethesda)">
        <title>Whole genome assemblies of Zophobas morio and Tenebrio molitor.</title>
        <authorList>
            <person name="Kaur S."/>
            <person name="Stinson S.A."/>
            <person name="diCenzo G.C."/>
        </authorList>
    </citation>
    <scope>NUCLEOTIDE SEQUENCE</scope>
    <source>
        <strain evidence="2">QUZm001</strain>
    </source>
</reference>
<evidence type="ECO:0000313" key="3">
    <source>
        <dbReference type="Proteomes" id="UP001168821"/>
    </source>
</evidence>
<keyword evidence="1" id="KW-0812">Transmembrane</keyword>
<keyword evidence="1" id="KW-1133">Transmembrane helix</keyword>
<name>A0AA38HW67_9CUCU</name>
<dbReference type="AlphaFoldDB" id="A0AA38HW67"/>
<feature type="transmembrane region" description="Helical" evidence="1">
    <location>
        <begin position="242"/>
        <end position="262"/>
    </location>
</feature>
<keyword evidence="1" id="KW-0472">Membrane</keyword>